<dbReference type="InterPro" id="IPR000702">
    <property type="entry name" value="Ribosomal_uL6-like"/>
</dbReference>
<dbReference type="SUPFAM" id="SSF56053">
    <property type="entry name" value="Ribosomal protein L6"/>
    <property type="match status" value="1"/>
</dbReference>
<evidence type="ECO:0000256" key="2">
    <source>
        <dbReference type="ARBA" id="ARBA00022980"/>
    </source>
</evidence>
<evidence type="ECO:0008006" key="7">
    <source>
        <dbReference type="Google" id="ProtNLM"/>
    </source>
</evidence>
<dbReference type="GO" id="GO:0003735">
    <property type="term" value="F:structural constituent of ribosome"/>
    <property type="evidence" value="ECO:0007669"/>
    <property type="project" value="InterPro"/>
</dbReference>
<evidence type="ECO:0000313" key="5">
    <source>
        <dbReference type="EMBL" id="KXZ46210.1"/>
    </source>
</evidence>
<dbReference type="InterPro" id="IPR036789">
    <property type="entry name" value="Ribosomal_uL6-like_a/b-dom_sf"/>
</dbReference>
<dbReference type="GO" id="GO:0019843">
    <property type="term" value="F:rRNA binding"/>
    <property type="evidence" value="ECO:0007669"/>
    <property type="project" value="InterPro"/>
</dbReference>
<dbReference type="GO" id="GO:0002181">
    <property type="term" value="P:cytoplasmic translation"/>
    <property type="evidence" value="ECO:0007669"/>
    <property type="project" value="TreeGrafter"/>
</dbReference>
<evidence type="ECO:0000256" key="3">
    <source>
        <dbReference type="ARBA" id="ARBA00023274"/>
    </source>
</evidence>
<comment type="similarity">
    <text evidence="1">Belongs to the universal ribosomal protein uL6 family.</text>
</comment>
<protein>
    <recommendedName>
        <fullName evidence="7">Ribosomal protein L6 alpha-beta domain-containing protein</fullName>
    </recommendedName>
</protein>
<evidence type="ECO:0000313" key="6">
    <source>
        <dbReference type="Proteomes" id="UP000075714"/>
    </source>
</evidence>
<comment type="caution">
    <text evidence="5">The sequence shown here is derived from an EMBL/GenBank/DDBJ whole genome shotgun (WGS) entry which is preliminary data.</text>
</comment>
<evidence type="ECO:0000256" key="1">
    <source>
        <dbReference type="ARBA" id="ARBA00009356"/>
    </source>
</evidence>
<evidence type="ECO:0000256" key="4">
    <source>
        <dbReference type="SAM" id="MobiDB-lite"/>
    </source>
</evidence>
<dbReference type="PANTHER" id="PTHR11655:SF14">
    <property type="entry name" value="LARGE RIBOSOMAL SUBUNIT PROTEIN UL6M"/>
    <property type="match status" value="1"/>
</dbReference>
<dbReference type="PANTHER" id="PTHR11655">
    <property type="entry name" value="60S/50S RIBOSOMAL PROTEIN L6/L9"/>
    <property type="match status" value="1"/>
</dbReference>
<name>A0A150GA39_GONPE</name>
<dbReference type="AlphaFoldDB" id="A0A150GA39"/>
<keyword evidence="6" id="KW-1185">Reference proteome</keyword>
<feature type="region of interest" description="Disordered" evidence="4">
    <location>
        <begin position="66"/>
        <end position="87"/>
    </location>
</feature>
<reference evidence="6" key="1">
    <citation type="journal article" date="2016" name="Nat. Commun.">
        <title>The Gonium pectorale genome demonstrates co-option of cell cycle regulation during the evolution of multicellularity.</title>
        <authorList>
            <person name="Hanschen E.R."/>
            <person name="Marriage T.N."/>
            <person name="Ferris P.J."/>
            <person name="Hamaji T."/>
            <person name="Toyoda A."/>
            <person name="Fujiyama A."/>
            <person name="Neme R."/>
            <person name="Noguchi H."/>
            <person name="Minakuchi Y."/>
            <person name="Suzuki M."/>
            <person name="Kawai-Toyooka H."/>
            <person name="Smith D.R."/>
            <person name="Sparks H."/>
            <person name="Anderson J."/>
            <person name="Bakaric R."/>
            <person name="Luria V."/>
            <person name="Karger A."/>
            <person name="Kirschner M.W."/>
            <person name="Durand P.M."/>
            <person name="Michod R.E."/>
            <person name="Nozaki H."/>
            <person name="Olson B.J."/>
        </authorList>
    </citation>
    <scope>NUCLEOTIDE SEQUENCE [LARGE SCALE GENOMIC DNA]</scope>
    <source>
        <strain evidence="6">NIES-2863</strain>
    </source>
</reference>
<accession>A0A150GA39</accession>
<dbReference type="EMBL" id="LSYV01000047">
    <property type="protein sequence ID" value="KXZ46210.1"/>
    <property type="molecule type" value="Genomic_DNA"/>
</dbReference>
<proteinExistence type="inferred from homology"/>
<gene>
    <name evidence="5" type="ORF">GPECTOR_46g279</name>
</gene>
<keyword evidence="3" id="KW-0687">Ribonucleoprotein</keyword>
<dbReference type="OrthoDB" id="540873at2759"/>
<dbReference type="STRING" id="33097.A0A150GA39"/>
<organism evidence="5 6">
    <name type="scientific">Gonium pectorale</name>
    <name type="common">Green alga</name>
    <dbReference type="NCBI Taxonomy" id="33097"/>
    <lineage>
        <taxon>Eukaryota</taxon>
        <taxon>Viridiplantae</taxon>
        <taxon>Chlorophyta</taxon>
        <taxon>core chlorophytes</taxon>
        <taxon>Chlorophyceae</taxon>
        <taxon>CS clade</taxon>
        <taxon>Chlamydomonadales</taxon>
        <taxon>Volvocaceae</taxon>
        <taxon>Gonium</taxon>
    </lineage>
</organism>
<dbReference type="GO" id="GO:1990904">
    <property type="term" value="C:ribonucleoprotein complex"/>
    <property type="evidence" value="ECO:0007669"/>
    <property type="project" value="UniProtKB-KW"/>
</dbReference>
<dbReference type="GO" id="GO:0005840">
    <property type="term" value="C:ribosome"/>
    <property type="evidence" value="ECO:0007669"/>
    <property type="project" value="UniProtKB-KW"/>
</dbReference>
<dbReference type="Gene3D" id="3.90.930.12">
    <property type="entry name" value="Ribosomal protein L6, alpha-beta domain"/>
    <property type="match status" value="1"/>
</dbReference>
<sequence length="310" mass="33657">MRGTQQLRFYRIPNRVIQPVVPYSERSGRPSPQPWPAFETFKSPPGDLRWHRSVVRFPAEVTAELQEGAEGSVGGASSTGSSGSGSAGKVLAISGKAGTIRLDLAELDPTGMLAYRLVLLPPAPGATAGSGRSLLVLASPDKARFEAVGAELNKAIRGVMSGYLLGLTVKGVGYRMEPLDEGAEGLRRNVGLTLAQRARRARDPNGSSPRPYYFEATNAEKQNVTYPHNKPASAVRLKVGYSRTAVYPLPPHIRAFFLKPTLMYLYGLELDELQRVAAEIRSIRKPNPYTGNGVQYVDEVVRLKARKGGK</sequence>
<keyword evidence="2" id="KW-0689">Ribosomal protein</keyword>
<dbReference type="Proteomes" id="UP000075714">
    <property type="component" value="Unassembled WGS sequence"/>
</dbReference>